<feature type="signal peptide" evidence="2">
    <location>
        <begin position="1"/>
        <end position="23"/>
    </location>
</feature>
<feature type="compositionally biased region" description="Low complexity" evidence="1">
    <location>
        <begin position="63"/>
        <end position="76"/>
    </location>
</feature>
<feature type="compositionally biased region" description="Pro residues" evidence="1">
    <location>
        <begin position="53"/>
        <end position="62"/>
    </location>
</feature>
<protein>
    <submittedName>
        <fullName evidence="3">Uncharacterized protein</fullName>
    </submittedName>
</protein>
<comment type="caution">
    <text evidence="3">The sequence shown here is derived from an EMBL/GenBank/DDBJ whole genome shotgun (WGS) entry which is preliminary data.</text>
</comment>
<evidence type="ECO:0000313" key="3">
    <source>
        <dbReference type="EMBL" id="KAJ3177914.1"/>
    </source>
</evidence>
<keyword evidence="2" id="KW-0732">Signal</keyword>
<keyword evidence="4" id="KW-1185">Reference proteome</keyword>
<organism evidence="3 4">
    <name type="scientific">Geranomyces variabilis</name>
    <dbReference type="NCBI Taxonomy" id="109894"/>
    <lineage>
        <taxon>Eukaryota</taxon>
        <taxon>Fungi</taxon>
        <taxon>Fungi incertae sedis</taxon>
        <taxon>Chytridiomycota</taxon>
        <taxon>Chytridiomycota incertae sedis</taxon>
        <taxon>Chytridiomycetes</taxon>
        <taxon>Spizellomycetales</taxon>
        <taxon>Powellomycetaceae</taxon>
        <taxon>Geranomyces</taxon>
    </lineage>
</organism>
<evidence type="ECO:0000313" key="4">
    <source>
        <dbReference type="Proteomes" id="UP001212152"/>
    </source>
</evidence>
<feature type="region of interest" description="Disordered" evidence="1">
    <location>
        <begin position="46"/>
        <end position="83"/>
    </location>
</feature>
<dbReference type="AlphaFoldDB" id="A0AAD5XM69"/>
<reference evidence="3" key="1">
    <citation type="submission" date="2020-05" db="EMBL/GenBank/DDBJ databases">
        <title>Phylogenomic resolution of chytrid fungi.</title>
        <authorList>
            <person name="Stajich J.E."/>
            <person name="Amses K."/>
            <person name="Simmons R."/>
            <person name="Seto K."/>
            <person name="Myers J."/>
            <person name="Bonds A."/>
            <person name="Quandt C.A."/>
            <person name="Barry K."/>
            <person name="Liu P."/>
            <person name="Grigoriev I."/>
            <person name="Longcore J.E."/>
            <person name="James T.Y."/>
        </authorList>
    </citation>
    <scope>NUCLEOTIDE SEQUENCE</scope>
    <source>
        <strain evidence="3">JEL0379</strain>
    </source>
</reference>
<sequence>MRRGTLLKLAALSQAVAIYPSSAATLTSRAAVGSLDDVCTVAYAKGTLSESPSTPPPSPPTPSKTTPCKTTTTIPPRHSISAT</sequence>
<name>A0AAD5XM69_9FUNG</name>
<evidence type="ECO:0000256" key="2">
    <source>
        <dbReference type="SAM" id="SignalP"/>
    </source>
</evidence>
<evidence type="ECO:0000256" key="1">
    <source>
        <dbReference type="SAM" id="MobiDB-lite"/>
    </source>
</evidence>
<proteinExistence type="predicted"/>
<gene>
    <name evidence="3" type="ORF">HDU87_004196</name>
</gene>
<feature type="chain" id="PRO_5042221608" evidence="2">
    <location>
        <begin position="24"/>
        <end position="83"/>
    </location>
</feature>
<accession>A0AAD5XM69</accession>
<dbReference type="EMBL" id="JADGJQ010000030">
    <property type="protein sequence ID" value="KAJ3177914.1"/>
    <property type="molecule type" value="Genomic_DNA"/>
</dbReference>
<dbReference type="Proteomes" id="UP001212152">
    <property type="component" value="Unassembled WGS sequence"/>
</dbReference>